<dbReference type="PANTHER" id="PTHR48277">
    <property type="entry name" value="MITOCHONDRIAL RIBOSOMAL PROTEIN S5"/>
    <property type="match status" value="1"/>
</dbReference>
<evidence type="ECO:0000256" key="2">
    <source>
        <dbReference type="ARBA" id="ARBA00008945"/>
    </source>
</evidence>
<dbReference type="GO" id="GO:0003723">
    <property type="term" value="F:RNA binding"/>
    <property type="evidence" value="ECO:0007669"/>
    <property type="project" value="InterPro"/>
</dbReference>
<evidence type="ECO:0000256" key="9">
    <source>
        <dbReference type="SAM" id="MobiDB-lite"/>
    </source>
</evidence>
<dbReference type="InterPro" id="IPR013810">
    <property type="entry name" value="Ribosomal_uS5_N"/>
</dbReference>
<evidence type="ECO:0000256" key="7">
    <source>
        <dbReference type="PROSITE-ProRule" id="PRU00268"/>
    </source>
</evidence>
<keyword evidence="12" id="KW-1185">Reference proteome</keyword>
<dbReference type="InterPro" id="IPR014721">
    <property type="entry name" value="Ribsml_uS5_D2-typ_fold_subgr"/>
</dbReference>
<dbReference type="Pfam" id="PF03719">
    <property type="entry name" value="Ribosomal_S5_C"/>
    <property type="match status" value="1"/>
</dbReference>
<dbReference type="STRING" id="2769.R7Q7S1"/>
<dbReference type="InterPro" id="IPR020568">
    <property type="entry name" value="Ribosomal_Su5_D2-typ_SF"/>
</dbReference>
<dbReference type="InterPro" id="IPR005324">
    <property type="entry name" value="Ribosomal_uS5_C"/>
</dbReference>
<evidence type="ECO:0000313" key="12">
    <source>
        <dbReference type="Proteomes" id="UP000012073"/>
    </source>
</evidence>
<evidence type="ECO:0000259" key="10">
    <source>
        <dbReference type="PROSITE" id="PS50881"/>
    </source>
</evidence>
<dbReference type="KEGG" id="ccp:CHC_T00002280001"/>
<dbReference type="Gramene" id="CDF33495">
    <property type="protein sequence ID" value="CDF33495"/>
    <property type="gene ID" value="CHC_T00002280001"/>
</dbReference>
<dbReference type="RefSeq" id="XP_005713298.1">
    <property type="nucleotide sequence ID" value="XM_005713241.1"/>
</dbReference>
<dbReference type="SUPFAM" id="SSF54211">
    <property type="entry name" value="Ribosomal protein S5 domain 2-like"/>
    <property type="match status" value="1"/>
</dbReference>
<reference evidence="12" key="1">
    <citation type="journal article" date="2013" name="Proc. Natl. Acad. Sci. U.S.A.">
        <title>Genome structure and metabolic features in the red seaweed Chondrus crispus shed light on evolution of the Archaeplastida.</title>
        <authorList>
            <person name="Collen J."/>
            <person name="Porcel B."/>
            <person name="Carre W."/>
            <person name="Ball S.G."/>
            <person name="Chaparro C."/>
            <person name="Tonon T."/>
            <person name="Barbeyron T."/>
            <person name="Michel G."/>
            <person name="Noel B."/>
            <person name="Valentin K."/>
            <person name="Elias M."/>
            <person name="Artiguenave F."/>
            <person name="Arun A."/>
            <person name="Aury J.M."/>
            <person name="Barbosa-Neto J.F."/>
            <person name="Bothwell J.H."/>
            <person name="Bouget F.Y."/>
            <person name="Brillet L."/>
            <person name="Cabello-Hurtado F."/>
            <person name="Capella-Gutierrez S."/>
            <person name="Charrier B."/>
            <person name="Cladiere L."/>
            <person name="Cock J.M."/>
            <person name="Coelho S.M."/>
            <person name="Colleoni C."/>
            <person name="Czjzek M."/>
            <person name="Da Silva C."/>
            <person name="Delage L."/>
            <person name="Denoeud F."/>
            <person name="Deschamps P."/>
            <person name="Dittami S.M."/>
            <person name="Gabaldon T."/>
            <person name="Gachon C.M."/>
            <person name="Groisillier A."/>
            <person name="Herve C."/>
            <person name="Jabbari K."/>
            <person name="Katinka M."/>
            <person name="Kloareg B."/>
            <person name="Kowalczyk N."/>
            <person name="Labadie K."/>
            <person name="Leblanc C."/>
            <person name="Lopez P.J."/>
            <person name="McLachlan D.H."/>
            <person name="Meslet-Cladiere L."/>
            <person name="Moustafa A."/>
            <person name="Nehr Z."/>
            <person name="Nyvall Collen P."/>
            <person name="Panaud O."/>
            <person name="Partensky F."/>
            <person name="Poulain J."/>
            <person name="Rensing S.A."/>
            <person name="Rousvoal S."/>
            <person name="Samson G."/>
            <person name="Symeonidi A."/>
            <person name="Weissenbach J."/>
            <person name="Zambounis A."/>
            <person name="Wincker P."/>
            <person name="Boyen C."/>
        </authorList>
    </citation>
    <scope>NUCLEOTIDE SEQUENCE [LARGE SCALE GENOMIC DNA]</scope>
    <source>
        <strain evidence="12">cv. Stackhouse</strain>
    </source>
</reference>
<dbReference type="GO" id="GO:0003735">
    <property type="term" value="F:structural constituent of ribosome"/>
    <property type="evidence" value="ECO:0007669"/>
    <property type="project" value="UniProtKB-UniRule"/>
</dbReference>
<name>R7Q7S1_CHOCR</name>
<dbReference type="EMBL" id="HG001647">
    <property type="protein sequence ID" value="CDF33495.1"/>
    <property type="molecule type" value="Genomic_DNA"/>
</dbReference>
<evidence type="ECO:0000313" key="11">
    <source>
        <dbReference type="EMBL" id="CDF33495.1"/>
    </source>
</evidence>
<dbReference type="GO" id="GO:0005737">
    <property type="term" value="C:cytoplasm"/>
    <property type="evidence" value="ECO:0007669"/>
    <property type="project" value="UniProtKB-ARBA"/>
</dbReference>
<feature type="region of interest" description="Disordered" evidence="9">
    <location>
        <begin position="175"/>
        <end position="218"/>
    </location>
</feature>
<comment type="similarity">
    <text evidence="2 8">Belongs to the universal ribosomal protein uS5 family.</text>
</comment>
<feature type="domain" description="S5 DRBM" evidence="10">
    <location>
        <begin position="236"/>
        <end position="299"/>
    </location>
</feature>
<dbReference type="PANTHER" id="PTHR48277:SF1">
    <property type="entry name" value="MITOCHONDRIAL RIBOSOMAL PROTEIN S5"/>
    <property type="match status" value="1"/>
</dbReference>
<evidence type="ECO:0000256" key="4">
    <source>
        <dbReference type="ARBA" id="ARBA00023274"/>
    </source>
</evidence>
<keyword evidence="4 7" id="KW-0687">Ribonucleoprotein</keyword>
<dbReference type="PROSITE" id="PS50881">
    <property type="entry name" value="S5_DSRBD"/>
    <property type="match status" value="1"/>
</dbReference>
<dbReference type="InterPro" id="IPR000851">
    <property type="entry name" value="Ribosomal_uS5"/>
</dbReference>
<dbReference type="Proteomes" id="UP000012073">
    <property type="component" value="Unassembled WGS sequence"/>
</dbReference>
<dbReference type="Pfam" id="PF00333">
    <property type="entry name" value="Ribosomal_S5"/>
    <property type="match status" value="1"/>
</dbReference>
<evidence type="ECO:0000256" key="3">
    <source>
        <dbReference type="ARBA" id="ARBA00022980"/>
    </source>
</evidence>
<dbReference type="SUPFAM" id="SSF54768">
    <property type="entry name" value="dsRNA-binding domain-like"/>
    <property type="match status" value="1"/>
</dbReference>
<accession>R7Q7S1</accession>
<evidence type="ECO:0000256" key="6">
    <source>
        <dbReference type="ARBA" id="ARBA00035347"/>
    </source>
</evidence>
<dbReference type="Gene3D" id="3.30.230.10">
    <property type="match status" value="1"/>
</dbReference>
<dbReference type="GO" id="GO:0005840">
    <property type="term" value="C:ribosome"/>
    <property type="evidence" value="ECO:0007669"/>
    <property type="project" value="UniProtKB-KW"/>
</dbReference>
<comment type="function">
    <text evidence="1">With S4 and S12 plays an important role in translational accuracy.</text>
</comment>
<dbReference type="GO" id="GO:1990904">
    <property type="term" value="C:ribonucleoprotein complex"/>
    <property type="evidence" value="ECO:0007669"/>
    <property type="project" value="UniProtKB-UniRule"/>
</dbReference>
<evidence type="ECO:0000256" key="8">
    <source>
        <dbReference type="RuleBase" id="RU003823"/>
    </source>
</evidence>
<dbReference type="AlphaFoldDB" id="R7Q7S1"/>
<dbReference type="OrthoDB" id="4017at2759"/>
<dbReference type="Gene3D" id="3.30.160.20">
    <property type="match status" value="1"/>
</dbReference>
<evidence type="ECO:0000256" key="1">
    <source>
        <dbReference type="ARBA" id="ARBA00002524"/>
    </source>
</evidence>
<gene>
    <name evidence="11" type="ORF">CHC_T00002280001</name>
</gene>
<protein>
    <recommendedName>
        <fullName evidence="6">30S ribosomal protein S5, chloroplastic</fullName>
    </recommendedName>
</protein>
<dbReference type="GO" id="GO:0006412">
    <property type="term" value="P:translation"/>
    <property type="evidence" value="ECO:0007669"/>
    <property type="project" value="InterPro"/>
</dbReference>
<sequence length="408" mass="45627">MLRTILLRRAHFLRDRYSHVERSISHLRYCSSSTFNHPPSFPETEDKECAGRDLAKLAKISGVLRQAIQTNAQEMGSPPELLVPLEQDVMEAQDLIRDTLRKAGNPCSIEELEDRIEQNVVSIPVEALDYKGLLRAQTLRDSIEGILVSLQVMPPQDTMLPGTGKPFSRLERKELRRRQEREASNIAPEQSSRESSENFDNDAAPTELRTPSREELARRKAHLENSTSMQEILQGYDTALLEVGRVHKVVKGGTTMSVRALVVIGNRTGTAGFGEGKSDTAQHAIERACRDAKRNLLRVDLHQDRTIYHRARGKYVRSQVTLWPAPKGTGISANNNFSAIFQLFGLKDVGAKLHGPRSLSNAVKALFNALSQVETPESIARARGLEEIVRPAFISRGTGVRRCKLQRL</sequence>
<comment type="subunit">
    <text evidence="5">Part of the 30S ribosomal subunit. Contacts protein S4.</text>
</comment>
<dbReference type="FunFam" id="3.30.230.10:FF:000002">
    <property type="entry name" value="30S ribosomal protein S5"/>
    <property type="match status" value="1"/>
</dbReference>
<evidence type="ECO:0000256" key="5">
    <source>
        <dbReference type="ARBA" id="ARBA00025844"/>
    </source>
</evidence>
<proteinExistence type="inferred from homology"/>
<keyword evidence="3 7" id="KW-0689">Ribosomal protein</keyword>
<organism evidence="11 12">
    <name type="scientific">Chondrus crispus</name>
    <name type="common">Carrageen Irish moss</name>
    <name type="synonym">Polymorpha crispa</name>
    <dbReference type="NCBI Taxonomy" id="2769"/>
    <lineage>
        <taxon>Eukaryota</taxon>
        <taxon>Rhodophyta</taxon>
        <taxon>Florideophyceae</taxon>
        <taxon>Rhodymeniophycidae</taxon>
        <taxon>Gigartinales</taxon>
        <taxon>Gigartinaceae</taxon>
        <taxon>Chondrus</taxon>
    </lineage>
</organism>
<dbReference type="GeneID" id="17321019"/>